<accession>A0A5C0SIN5</accession>
<dbReference type="SMART" id="SM00347">
    <property type="entry name" value="HTH_MARR"/>
    <property type="match status" value="1"/>
</dbReference>
<dbReference type="KEGG" id="crs:FQB35_14005"/>
<dbReference type="InterPro" id="IPR023187">
    <property type="entry name" value="Tscrpt_reg_MarR-type_CS"/>
</dbReference>
<dbReference type="Proteomes" id="UP000324646">
    <property type="component" value="Chromosome"/>
</dbReference>
<keyword evidence="1" id="KW-0805">Transcription regulation</keyword>
<name>A0A5C0SIN5_CRATE</name>
<dbReference type="OrthoDB" id="795750at2"/>
<dbReference type="InterPro" id="IPR000835">
    <property type="entry name" value="HTH_MarR-typ"/>
</dbReference>
<feature type="domain" description="HTH marR-type" evidence="4">
    <location>
        <begin position="1"/>
        <end position="137"/>
    </location>
</feature>
<dbReference type="PANTHER" id="PTHR42756:SF2">
    <property type="entry name" value="MARR FAMILY REGULATORY PROTEIN"/>
    <property type="match status" value="1"/>
</dbReference>
<dbReference type="PRINTS" id="PR00598">
    <property type="entry name" value="HTHMARR"/>
</dbReference>
<dbReference type="CDD" id="cd00090">
    <property type="entry name" value="HTH_ARSR"/>
    <property type="match status" value="1"/>
</dbReference>
<dbReference type="Gene3D" id="1.10.10.10">
    <property type="entry name" value="Winged helix-like DNA-binding domain superfamily/Winged helix DNA-binding domain"/>
    <property type="match status" value="1"/>
</dbReference>
<organism evidence="5 6">
    <name type="scientific">Crassaminicella thermophila</name>
    <dbReference type="NCBI Taxonomy" id="2599308"/>
    <lineage>
        <taxon>Bacteria</taxon>
        <taxon>Bacillati</taxon>
        <taxon>Bacillota</taxon>
        <taxon>Clostridia</taxon>
        <taxon>Eubacteriales</taxon>
        <taxon>Clostridiaceae</taxon>
        <taxon>Crassaminicella</taxon>
    </lineage>
</organism>
<dbReference type="PANTHER" id="PTHR42756">
    <property type="entry name" value="TRANSCRIPTIONAL REGULATOR, MARR"/>
    <property type="match status" value="1"/>
</dbReference>
<dbReference type="AlphaFoldDB" id="A0A5C0SIN5"/>
<dbReference type="InterPro" id="IPR011991">
    <property type="entry name" value="ArsR-like_HTH"/>
</dbReference>
<evidence type="ECO:0000313" key="5">
    <source>
        <dbReference type="EMBL" id="QEK13294.1"/>
    </source>
</evidence>
<dbReference type="InterPro" id="IPR036390">
    <property type="entry name" value="WH_DNA-bd_sf"/>
</dbReference>
<evidence type="ECO:0000256" key="2">
    <source>
        <dbReference type="ARBA" id="ARBA00023125"/>
    </source>
</evidence>
<dbReference type="InterPro" id="IPR036388">
    <property type="entry name" value="WH-like_DNA-bd_sf"/>
</dbReference>
<evidence type="ECO:0000259" key="4">
    <source>
        <dbReference type="PROSITE" id="PS50995"/>
    </source>
</evidence>
<dbReference type="SUPFAM" id="SSF46785">
    <property type="entry name" value="Winged helix' DNA-binding domain"/>
    <property type="match status" value="1"/>
</dbReference>
<dbReference type="GO" id="GO:0003700">
    <property type="term" value="F:DNA-binding transcription factor activity"/>
    <property type="evidence" value="ECO:0007669"/>
    <property type="project" value="InterPro"/>
</dbReference>
<dbReference type="Pfam" id="PF01047">
    <property type="entry name" value="MarR"/>
    <property type="match status" value="1"/>
</dbReference>
<keyword evidence="2" id="KW-0238">DNA-binding</keyword>
<evidence type="ECO:0000256" key="3">
    <source>
        <dbReference type="ARBA" id="ARBA00023163"/>
    </source>
</evidence>
<proteinExistence type="predicted"/>
<dbReference type="PROSITE" id="PS01117">
    <property type="entry name" value="HTH_MARR_1"/>
    <property type="match status" value="1"/>
</dbReference>
<keyword evidence="6" id="KW-1185">Reference proteome</keyword>
<keyword evidence="3" id="KW-0804">Transcription</keyword>
<dbReference type="EMBL" id="CP042243">
    <property type="protein sequence ID" value="QEK13294.1"/>
    <property type="molecule type" value="Genomic_DNA"/>
</dbReference>
<reference evidence="5 6" key="1">
    <citation type="submission" date="2019-07" db="EMBL/GenBank/DDBJ databases">
        <title>Complete genome of Crassaminicella thermophila SY095.</title>
        <authorList>
            <person name="Li X."/>
        </authorList>
    </citation>
    <scope>NUCLEOTIDE SEQUENCE [LARGE SCALE GENOMIC DNA]</scope>
    <source>
        <strain evidence="5 6">SY095</strain>
    </source>
</reference>
<dbReference type="PROSITE" id="PS50995">
    <property type="entry name" value="HTH_MARR_2"/>
    <property type="match status" value="1"/>
</dbReference>
<gene>
    <name evidence="5" type="ORF">FQB35_14005</name>
</gene>
<evidence type="ECO:0000256" key="1">
    <source>
        <dbReference type="ARBA" id="ARBA00023015"/>
    </source>
</evidence>
<protein>
    <submittedName>
        <fullName evidence="5">MarR family transcriptional regulator</fullName>
    </submittedName>
</protein>
<dbReference type="GO" id="GO:0003677">
    <property type="term" value="F:DNA binding"/>
    <property type="evidence" value="ECO:0007669"/>
    <property type="project" value="UniProtKB-KW"/>
</dbReference>
<evidence type="ECO:0000313" key="6">
    <source>
        <dbReference type="Proteomes" id="UP000324646"/>
    </source>
</evidence>
<sequence length="148" mass="17216">MKREQESIGKWISIIHRYGKVYFEKELKPYNIGSGQIIFLMMLLKKDGISQEFMAEHLKIDKGTTARAIKKLEKEGYVIRKVDPEDKRAYKVYTTEKAVSIKPKIKKILSGFTEILEDSFTEEEKELLLKLLKKMAENAAMKIKGKED</sequence>
<dbReference type="RefSeq" id="WP_148810466.1">
    <property type="nucleotide sequence ID" value="NZ_CP042243.1"/>
</dbReference>